<protein>
    <submittedName>
        <fullName evidence="2">Alpha/beta hydrolase</fullName>
    </submittedName>
</protein>
<dbReference type="InterPro" id="IPR029058">
    <property type="entry name" value="AB_hydrolase_fold"/>
</dbReference>
<dbReference type="PANTHER" id="PTHR43194:SF2">
    <property type="entry name" value="PEROXISOMAL MEMBRANE PROTEIN LPX1"/>
    <property type="match status" value="1"/>
</dbReference>
<evidence type="ECO:0000313" key="2">
    <source>
        <dbReference type="EMBL" id="GLV59990.1"/>
    </source>
</evidence>
<dbReference type="GO" id="GO:0016787">
    <property type="term" value="F:hydrolase activity"/>
    <property type="evidence" value="ECO:0007669"/>
    <property type="project" value="UniProtKB-KW"/>
</dbReference>
<dbReference type="InterPro" id="IPR050228">
    <property type="entry name" value="Carboxylesterase_BioH"/>
</dbReference>
<keyword evidence="2" id="KW-0378">Hydrolase</keyword>
<evidence type="ECO:0000313" key="3">
    <source>
        <dbReference type="Proteomes" id="UP001344906"/>
    </source>
</evidence>
<name>A0ABQ6G0G1_9CHLR</name>
<dbReference type="Gene3D" id="3.40.50.1820">
    <property type="entry name" value="alpha/beta hydrolase"/>
    <property type="match status" value="1"/>
</dbReference>
<comment type="caution">
    <text evidence="2">The sequence shown here is derived from an EMBL/GenBank/DDBJ whole genome shotgun (WGS) entry which is preliminary data.</text>
</comment>
<sequence>MGTVYSKDGTAIAFDRSGEGTPLILVDGAMCYRGFGPMGDLVPKLAPHFTVFSYDRRGRGESGDTLPYAVEREIEDLDALIQEAGGSAFVYGISSGAALSLAATASGLVIKKLALYEPPFNLDEGTRAQSLASLAQLRRLSAEDRRGEMVEAFMTQVGLPAEAISQMRNAPSWPMMEALAPTLAYDLTILGDGSLPRGRASSISIPTLVMAGGAGWPWMLDSTQELASAIPNAQYRVLEGQTHEVAADAIAPALIEFFIHTVL</sequence>
<evidence type="ECO:0000259" key="1">
    <source>
        <dbReference type="Pfam" id="PF12697"/>
    </source>
</evidence>
<dbReference type="EMBL" id="BSRI01000002">
    <property type="protein sequence ID" value="GLV59990.1"/>
    <property type="molecule type" value="Genomic_DNA"/>
</dbReference>
<dbReference type="Proteomes" id="UP001344906">
    <property type="component" value="Unassembled WGS sequence"/>
</dbReference>
<dbReference type="InterPro" id="IPR000073">
    <property type="entry name" value="AB_hydrolase_1"/>
</dbReference>
<keyword evidence="3" id="KW-1185">Reference proteome</keyword>
<dbReference type="Pfam" id="PF12697">
    <property type="entry name" value="Abhydrolase_6"/>
    <property type="match status" value="1"/>
</dbReference>
<organism evidence="2 3">
    <name type="scientific">Dictyobacter halimunensis</name>
    <dbReference type="NCBI Taxonomy" id="3026934"/>
    <lineage>
        <taxon>Bacteria</taxon>
        <taxon>Bacillati</taxon>
        <taxon>Chloroflexota</taxon>
        <taxon>Ktedonobacteria</taxon>
        <taxon>Ktedonobacterales</taxon>
        <taxon>Dictyobacteraceae</taxon>
        <taxon>Dictyobacter</taxon>
    </lineage>
</organism>
<accession>A0ABQ6G0G1</accession>
<gene>
    <name evidence="2" type="ORF">KDH_68130</name>
</gene>
<dbReference type="SUPFAM" id="SSF53474">
    <property type="entry name" value="alpha/beta-Hydrolases"/>
    <property type="match status" value="1"/>
</dbReference>
<proteinExistence type="predicted"/>
<reference evidence="2 3" key="1">
    <citation type="submission" date="2023-02" db="EMBL/GenBank/DDBJ databases">
        <title>Dictyobacter halimunensis sp. nov., a new member of the class Ktedonobacteria from forest soil in a geothermal area.</title>
        <authorList>
            <person name="Rachmania M.K."/>
            <person name="Ningsih F."/>
            <person name="Sakai Y."/>
            <person name="Yabe S."/>
            <person name="Yokota A."/>
            <person name="Sjamsuridzal W."/>
        </authorList>
    </citation>
    <scope>NUCLEOTIDE SEQUENCE [LARGE SCALE GENOMIC DNA]</scope>
    <source>
        <strain evidence="2 3">S3.2.2.5</strain>
    </source>
</reference>
<feature type="domain" description="AB hydrolase-1" evidence="1">
    <location>
        <begin position="38"/>
        <end position="244"/>
    </location>
</feature>
<dbReference type="PANTHER" id="PTHR43194">
    <property type="entry name" value="HYDROLASE ALPHA/BETA FOLD FAMILY"/>
    <property type="match status" value="1"/>
</dbReference>
<dbReference type="RefSeq" id="WP_338256933.1">
    <property type="nucleotide sequence ID" value="NZ_BSRI01000002.1"/>
</dbReference>